<evidence type="ECO:0000313" key="10">
    <source>
        <dbReference type="EMBL" id="PIK38217.1"/>
    </source>
</evidence>
<dbReference type="Gene3D" id="1.10.390.10">
    <property type="entry name" value="Neutral Protease Domain 2"/>
    <property type="match status" value="1"/>
</dbReference>
<keyword evidence="3" id="KW-0645">Protease</keyword>
<dbReference type="Proteomes" id="UP000230750">
    <property type="component" value="Unassembled WGS sequence"/>
</dbReference>
<evidence type="ECO:0000313" key="11">
    <source>
        <dbReference type="Proteomes" id="UP000230750"/>
    </source>
</evidence>
<proteinExistence type="inferred from homology"/>
<evidence type="ECO:0000256" key="3">
    <source>
        <dbReference type="ARBA" id="ARBA00022670"/>
    </source>
</evidence>
<name>A0A2G8JR17_STIJA</name>
<feature type="region of interest" description="Disordered" evidence="8">
    <location>
        <begin position="60"/>
        <end position="85"/>
    </location>
</feature>
<dbReference type="InterPro" id="IPR014782">
    <property type="entry name" value="Peptidase_M1_dom"/>
</dbReference>
<keyword evidence="10" id="KW-0031">Aminopeptidase</keyword>
<keyword evidence="11" id="KW-1185">Reference proteome</keyword>
<dbReference type="InterPro" id="IPR033577">
    <property type="entry name" value="AOPep"/>
</dbReference>
<dbReference type="GO" id="GO:0005730">
    <property type="term" value="C:nucleolus"/>
    <property type="evidence" value="ECO:0007669"/>
    <property type="project" value="InterPro"/>
</dbReference>
<dbReference type="SUPFAM" id="SSF63737">
    <property type="entry name" value="Leukotriene A4 hydrolase N-terminal domain"/>
    <property type="match status" value="1"/>
</dbReference>
<gene>
    <name evidence="10" type="ORF">BSL78_24941</name>
</gene>
<keyword evidence="4" id="KW-0479">Metal-binding</keyword>
<dbReference type="PANTHER" id="PTHR46627">
    <property type="entry name" value="AMINOPEPTIDASE O"/>
    <property type="match status" value="1"/>
</dbReference>
<feature type="domain" description="Peptidase M1 leukotriene A4 hydrolase/aminopeptidase C-terminal" evidence="9">
    <location>
        <begin position="721"/>
        <end position="861"/>
    </location>
</feature>
<dbReference type="AlphaFoldDB" id="A0A2G8JR17"/>
<dbReference type="Gene3D" id="3.30.2010.30">
    <property type="match status" value="1"/>
</dbReference>
<dbReference type="PANTHER" id="PTHR46627:SF1">
    <property type="entry name" value="AMINOPEPTIDASE O"/>
    <property type="match status" value="1"/>
</dbReference>
<dbReference type="SUPFAM" id="SSF48371">
    <property type="entry name" value="ARM repeat"/>
    <property type="match status" value="1"/>
</dbReference>
<evidence type="ECO:0000256" key="6">
    <source>
        <dbReference type="ARBA" id="ARBA00022833"/>
    </source>
</evidence>
<evidence type="ECO:0000256" key="1">
    <source>
        <dbReference type="ARBA" id="ARBA00001947"/>
    </source>
</evidence>
<protein>
    <submittedName>
        <fullName evidence="10">Putative aminopeptidase O-like</fullName>
    </submittedName>
</protein>
<sequence length="867" mass="98182">MWNLDPGGLEPSKDLPLLSNTGDIRIRHYLINLDVKFTEKIFTGALIIFLEPASEKEKKDGILKSHGGDQSSEKQSNNVAEGNCSKDGAKYVGVIDKDGNNQEGEIGQDTNRVQMGQKEENGSMESESELVGKDLTNDSGDGIKKDKVLTPGCTEGKTHREWFTCILDCCDIVVDSVEEIKLDDHVKSIRGDADKLLSSENSNSRDVDNCEDKKEDKGPRKIFVESETKLSNLLGYRRCNFKERNAAFTACLHLPGESLSFKVGDWSLSIWKKGIRKVEDFPSVIRIVYSTMAKGHSFTWTFDQLGRECVFSQGAWINNRSLFPCQEPPGAMATWQAFIQTPKEYVVLMSGDEKAETRVTSTGMITSYYYVDMVMPPSMLAVAIGQWQGVDLPIDVKSSEQEDTIKIVYDHKSRGTSCDHEPWPCRINASHQPVIPARIFAPRSILPLAEEEFGGRIPGFLNAAFKILGPHPFSRLDLVILPRCFASMGLASPSIVFISQSLLSGDGSLCSRLAHEITHSWFGLLIGAMDWTEEWLSEGFATFLEDPVQSIAENWTKEKFHEISNLRALLRFKALKAEIENTASELQIMRPMGDQSHTRDALLVGYVKNGRHPDKWFLQVHYLKGYFLLHYISEIVGLESLLHVMSTYVSTFHGRLVLSREFFKILFDMCPKLSENGINQDVIDNEWLDSPGIPKILNQERFIKGNKLIEQVVSEVTKWETVDTHFRIKDKGKLKKKTCPELPDVNVNLSSEQLCLLLEHLLQSGRLRQKTLAKLREDFELHLKNAEIRHRWCELVIKHRFMDGYGDIRMFLLKDQSMGVYLYGELLASEDPIQRLLAETCYEAVAMVMDRGCRRTVEEMLGIQQSK</sequence>
<dbReference type="EMBL" id="MRZV01001386">
    <property type="protein sequence ID" value="PIK38217.1"/>
    <property type="molecule type" value="Genomic_DNA"/>
</dbReference>
<dbReference type="GO" id="GO:0008270">
    <property type="term" value="F:zinc ion binding"/>
    <property type="evidence" value="ECO:0007669"/>
    <property type="project" value="InterPro"/>
</dbReference>
<dbReference type="Gene3D" id="1.25.40.320">
    <property type="entry name" value="Peptidase M1, leukotriene A4 hydrolase/aminopeptidase C-terminal domain"/>
    <property type="match status" value="1"/>
</dbReference>
<comment type="cofactor">
    <cofactor evidence="1">
        <name>Zn(2+)</name>
        <dbReference type="ChEBI" id="CHEBI:29105"/>
    </cofactor>
</comment>
<accession>A0A2G8JR17</accession>
<feature type="compositionally biased region" description="Polar residues" evidence="8">
    <location>
        <begin position="68"/>
        <end position="80"/>
    </location>
</feature>
<dbReference type="Pfam" id="PF09127">
    <property type="entry name" value="Leuk-A4-hydro_C"/>
    <property type="match status" value="1"/>
</dbReference>
<keyword evidence="6" id="KW-0862">Zinc</keyword>
<dbReference type="InterPro" id="IPR015211">
    <property type="entry name" value="Peptidase_M1_C"/>
</dbReference>
<dbReference type="SUPFAM" id="SSF55486">
    <property type="entry name" value="Metalloproteases ('zincins'), catalytic domain"/>
    <property type="match status" value="1"/>
</dbReference>
<dbReference type="Gene3D" id="2.60.40.1730">
    <property type="entry name" value="tricorn interacting facor f3 domain"/>
    <property type="match status" value="1"/>
</dbReference>
<evidence type="ECO:0000259" key="9">
    <source>
        <dbReference type="SMART" id="SM01263"/>
    </source>
</evidence>
<evidence type="ECO:0000256" key="2">
    <source>
        <dbReference type="ARBA" id="ARBA00010136"/>
    </source>
</evidence>
<organism evidence="10 11">
    <name type="scientific">Stichopus japonicus</name>
    <name type="common">Sea cucumber</name>
    <dbReference type="NCBI Taxonomy" id="307972"/>
    <lineage>
        <taxon>Eukaryota</taxon>
        <taxon>Metazoa</taxon>
        <taxon>Echinodermata</taxon>
        <taxon>Eleutherozoa</taxon>
        <taxon>Echinozoa</taxon>
        <taxon>Holothuroidea</taxon>
        <taxon>Aspidochirotacea</taxon>
        <taxon>Aspidochirotida</taxon>
        <taxon>Stichopodidae</taxon>
        <taxon>Apostichopus</taxon>
    </lineage>
</organism>
<evidence type="ECO:0000256" key="4">
    <source>
        <dbReference type="ARBA" id="ARBA00022723"/>
    </source>
</evidence>
<dbReference type="InterPro" id="IPR042097">
    <property type="entry name" value="Aminopeptidase_N-like_N_sf"/>
</dbReference>
<keyword evidence="5" id="KW-0378">Hydrolase</keyword>
<evidence type="ECO:0000256" key="8">
    <source>
        <dbReference type="SAM" id="MobiDB-lite"/>
    </source>
</evidence>
<dbReference type="OrthoDB" id="79562at2759"/>
<dbReference type="STRING" id="307972.A0A2G8JR17"/>
<feature type="region of interest" description="Disordered" evidence="8">
    <location>
        <begin position="118"/>
        <end position="150"/>
    </location>
</feature>
<dbReference type="SMART" id="SM01263">
    <property type="entry name" value="Leuk-A4-hydro_C"/>
    <property type="match status" value="1"/>
</dbReference>
<dbReference type="GO" id="GO:0070006">
    <property type="term" value="F:metalloaminopeptidase activity"/>
    <property type="evidence" value="ECO:0007669"/>
    <property type="project" value="InterPro"/>
</dbReference>
<dbReference type="InterPro" id="IPR016024">
    <property type="entry name" value="ARM-type_fold"/>
</dbReference>
<keyword evidence="7" id="KW-0482">Metalloprotease</keyword>
<comment type="similarity">
    <text evidence="2">Belongs to the peptidase M1 family.</text>
</comment>
<feature type="compositionally biased region" description="Basic and acidic residues" evidence="8">
    <location>
        <begin position="130"/>
        <end position="148"/>
    </location>
</feature>
<dbReference type="InterPro" id="IPR038502">
    <property type="entry name" value="M1_LTA-4_hydro/amino_C_sf"/>
</dbReference>
<evidence type="ECO:0000256" key="5">
    <source>
        <dbReference type="ARBA" id="ARBA00022801"/>
    </source>
</evidence>
<evidence type="ECO:0000256" key="7">
    <source>
        <dbReference type="ARBA" id="ARBA00023049"/>
    </source>
</evidence>
<dbReference type="InterPro" id="IPR027268">
    <property type="entry name" value="Peptidase_M4/M1_CTD_sf"/>
</dbReference>
<dbReference type="GO" id="GO:0006508">
    <property type="term" value="P:proteolysis"/>
    <property type="evidence" value="ECO:0007669"/>
    <property type="project" value="UniProtKB-KW"/>
</dbReference>
<comment type="caution">
    <text evidence="10">The sequence shown here is derived from an EMBL/GenBank/DDBJ whole genome shotgun (WGS) entry which is preliminary data.</text>
</comment>
<dbReference type="Pfam" id="PF01433">
    <property type="entry name" value="Peptidase_M1"/>
    <property type="match status" value="1"/>
</dbReference>
<reference evidence="10 11" key="1">
    <citation type="journal article" date="2017" name="PLoS Biol.">
        <title>The sea cucumber genome provides insights into morphological evolution and visceral regeneration.</title>
        <authorList>
            <person name="Zhang X."/>
            <person name="Sun L."/>
            <person name="Yuan J."/>
            <person name="Sun Y."/>
            <person name="Gao Y."/>
            <person name="Zhang L."/>
            <person name="Li S."/>
            <person name="Dai H."/>
            <person name="Hamel J.F."/>
            <person name="Liu C."/>
            <person name="Yu Y."/>
            <person name="Liu S."/>
            <person name="Lin W."/>
            <person name="Guo K."/>
            <person name="Jin S."/>
            <person name="Xu P."/>
            <person name="Storey K.B."/>
            <person name="Huan P."/>
            <person name="Zhang T."/>
            <person name="Zhou Y."/>
            <person name="Zhang J."/>
            <person name="Lin C."/>
            <person name="Li X."/>
            <person name="Xing L."/>
            <person name="Huo D."/>
            <person name="Sun M."/>
            <person name="Wang L."/>
            <person name="Mercier A."/>
            <person name="Li F."/>
            <person name="Yang H."/>
            <person name="Xiang J."/>
        </authorList>
    </citation>
    <scope>NUCLEOTIDE SEQUENCE [LARGE SCALE GENOMIC DNA]</scope>
    <source>
        <strain evidence="10">Shaxun</strain>
        <tissue evidence="10">Muscle</tissue>
    </source>
</reference>